<accession>A0AC34GLK9</accession>
<dbReference type="Proteomes" id="UP000887579">
    <property type="component" value="Unplaced"/>
</dbReference>
<dbReference type="WBParaSite" id="ES5_v2.g30521.t1">
    <property type="protein sequence ID" value="ES5_v2.g30521.t1"/>
    <property type="gene ID" value="ES5_v2.g30521"/>
</dbReference>
<evidence type="ECO:0000313" key="2">
    <source>
        <dbReference type="WBParaSite" id="ES5_v2.g30521.t1"/>
    </source>
</evidence>
<protein>
    <submittedName>
        <fullName evidence="2">Uncharacterized protein</fullName>
    </submittedName>
</protein>
<proteinExistence type="predicted"/>
<organism evidence="1 2">
    <name type="scientific">Panagrolaimus sp. ES5</name>
    <dbReference type="NCBI Taxonomy" id="591445"/>
    <lineage>
        <taxon>Eukaryota</taxon>
        <taxon>Metazoa</taxon>
        <taxon>Ecdysozoa</taxon>
        <taxon>Nematoda</taxon>
        <taxon>Chromadorea</taxon>
        <taxon>Rhabditida</taxon>
        <taxon>Tylenchina</taxon>
        <taxon>Panagrolaimomorpha</taxon>
        <taxon>Panagrolaimoidea</taxon>
        <taxon>Panagrolaimidae</taxon>
        <taxon>Panagrolaimus</taxon>
    </lineage>
</organism>
<evidence type="ECO:0000313" key="1">
    <source>
        <dbReference type="Proteomes" id="UP000887579"/>
    </source>
</evidence>
<reference evidence="2" key="1">
    <citation type="submission" date="2022-11" db="UniProtKB">
        <authorList>
            <consortium name="WormBaseParasite"/>
        </authorList>
    </citation>
    <scope>IDENTIFICATION</scope>
</reference>
<sequence>KDFIHYLHQYERPSLQIYNAYLDIPESVKVIEYIGKLEAQLNHHRTILHLIGSSTISLFQVILKSLPTEILETTTRSLREVAHKLPPCFRFFDDLKLSPFASHFLGTPPPNSIEFSFGDFENHSTTTEASTPIYPTISQKPEQHSRKSSVQSVKSDHTQRSGS</sequence>
<name>A0AC34GLK9_9BILA</name>